<dbReference type="InterPro" id="IPR037388">
    <property type="entry name" value="Blinkin"/>
</dbReference>
<proteinExistence type="predicted"/>
<feature type="region of interest" description="Disordered" evidence="1">
    <location>
        <begin position="603"/>
        <end position="622"/>
    </location>
</feature>
<evidence type="ECO:0008006" key="4">
    <source>
        <dbReference type="Google" id="ProtNLM"/>
    </source>
</evidence>
<name>A0A8C9S039_SCLFO</name>
<dbReference type="GO" id="GO:0034501">
    <property type="term" value="P:protein localization to kinetochore"/>
    <property type="evidence" value="ECO:0007669"/>
    <property type="project" value="InterPro"/>
</dbReference>
<dbReference type="OrthoDB" id="6132334at2759"/>
<feature type="region of interest" description="Disordered" evidence="1">
    <location>
        <begin position="835"/>
        <end position="870"/>
    </location>
</feature>
<dbReference type="PANTHER" id="PTHR16520">
    <property type="entry name" value="KINETOCHORE SCAFFOLD 1"/>
    <property type="match status" value="1"/>
</dbReference>
<dbReference type="Pfam" id="PF19221">
    <property type="entry name" value="MELT"/>
    <property type="match status" value="5"/>
</dbReference>
<accession>A0A8C9S039</accession>
<dbReference type="Ensembl" id="ENSSFOT00015026327.2">
    <property type="protein sequence ID" value="ENSSFOP00015026034.2"/>
    <property type="gene ID" value="ENSSFOG00015016740.2"/>
</dbReference>
<reference evidence="2" key="2">
    <citation type="submission" date="2025-08" db="UniProtKB">
        <authorList>
            <consortium name="Ensembl"/>
        </authorList>
    </citation>
    <scope>IDENTIFICATION</scope>
</reference>
<dbReference type="GeneTree" id="ENSGT00410000025918"/>
<reference evidence="2 3" key="1">
    <citation type="submission" date="2019-04" db="EMBL/GenBank/DDBJ databases">
        <authorList>
            <consortium name="Wellcome Sanger Institute Data Sharing"/>
        </authorList>
    </citation>
    <scope>NUCLEOTIDE SEQUENCE [LARGE SCALE GENOMIC DNA]</scope>
</reference>
<dbReference type="PANTHER" id="PTHR16520:SF3">
    <property type="entry name" value="KINETOCHORE SCAFFOLD 1"/>
    <property type="match status" value="1"/>
</dbReference>
<keyword evidence="3" id="KW-1185">Reference proteome</keyword>
<feature type="region of interest" description="Disordered" evidence="1">
    <location>
        <begin position="764"/>
        <end position="800"/>
    </location>
</feature>
<dbReference type="GO" id="GO:0051301">
    <property type="term" value="P:cell division"/>
    <property type="evidence" value="ECO:0007669"/>
    <property type="project" value="InterPro"/>
</dbReference>
<organism evidence="2 3">
    <name type="scientific">Scleropages formosus</name>
    <name type="common">Asian bonytongue</name>
    <name type="synonym">Osteoglossum formosum</name>
    <dbReference type="NCBI Taxonomy" id="113540"/>
    <lineage>
        <taxon>Eukaryota</taxon>
        <taxon>Metazoa</taxon>
        <taxon>Chordata</taxon>
        <taxon>Craniata</taxon>
        <taxon>Vertebrata</taxon>
        <taxon>Euteleostomi</taxon>
        <taxon>Actinopterygii</taxon>
        <taxon>Neopterygii</taxon>
        <taxon>Teleostei</taxon>
        <taxon>Osteoglossocephala</taxon>
        <taxon>Osteoglossomorpha</taxon>
        <taxon>Osteoglossiformes</taxon>
        <taxon>Osteoglossidae</taxon>
        <taxon>Scleropages</taxon>
    </lineage>
</organism>
<dbReference type="InterPro" id="IPR043651">
    <property type="entry name" value="KNL1_MELT_rpt"/>
</dbReference>
<evidence type="ECO:0000313" key="3">
    <source>
        <dbReference type="Proteomes" id="UP000694397"/>
    </source>
</evidence>
<evidence type="ECO:0000256" key="1">
    <source>
        <dbReference type="SAM" id="MobiDB-lite"/>
    </source>
</evidence>
<dbReference type="Proteomes" id="UP000694397">
    <property type="component" value="Chromosome 15"/>
</dbReference>
<dbReference type="GO" id="GO:0005634">
    <property type="term" value="C:nucleus"/>
    <property type="evidence" value="ECO:0007669"/>
    <property type="project" value="TreeGrafter"/>
</dbReference>
<evidence type="ECO:0000313" key="2">
    <source>
        <dbReference type="Ensembl" id="ENSSFOP00015026034.2"/>
    </source>
</evidence>
<protein>
    <recommendedName>
        <fullName evidence="4">Knl1 C-terminal RWD domain-containing protein</fullName>
    </recommendedName>
</protein>
<sequence length="1258" mass="139214">METLLNAPLHVSQHNKENVFYPGVQHNNADETVVFSGEDSAYMDMTHCHTVIIDANVDEINETSSYGVIDFLSKLETASNEKSRKSDSIPFTGPAASKVQLQESEIENLLPSWSEANHGTSTGGKKSASTTCTVNYREESSSGATSLSKQAAQSAVLDKENQASITQKPVCDVMSLRPFPSKNNTLPVIDHTMVFPSGDNVDMTESHTVFIDVREVLQQKSGRNMQLTQIQTMEADVSQLTTGEQFSIFNRDDMEMTKSQTVVIDTNMTRRMFNPSLHSSKTTAPSSEMVPFSDDDREITTGNMMLTGEIKHCPTGEDDANCSSGQHRDSFPCIKVDCRALFSRLAQSSVTGNEKEIPDGTEKFEYDANKQTALVGNKILAVVPADPDDMEMTRSQTVVIGINNPAHSTTNGSYLFVPEKTVMFSEEDYGMEMATDLILPIEENNHVLTGDKTVEKMVPLMKSFSYSDVLDEMELTATRVATAGCNLTTPSDSEDMEMTEIHTPTDSKKHCVGITNPLLRSGNKSHSYMPANKTNVPSDPDSGEAITAALTMPVKRYDQSLNVEDCMEEAKTDLLYTLQYARIADEAAPVDGVNSITPLSSDLKKAHGPEPGIESPNLQTDYPAFSNETSRLEGRQISSPPKTIIFSEDDYDMEMTTAATVLIEKHSNADEATARFSTAETVLCLDQPHKGSTSTAGCQGLSSNIWTAHNERETSNSSLNLYVPQSALPVGDRQTVDIIESSSAPVVQCNEKNVFTIDCAGAMSKGQGSSVNKEDSLSIAPRVSSQKEDKSVKTTNKKSRRVSLADIKSQLEHIKDMINEPEDIANRCFTAPLPQLGSDSEAKETVFKSTNCSPNKDDDNTQSTSKEHNTDLWEGSVVHKQCTNMTAPVNFEERKPCITRMSFGGFLPKLPQKTKVFDQNRSQISNSGSLLKKTVATVTSYQSSSSAFENIEDELLPEISSEEDLTETLESKVQTHACVRENLSNGTSNLPAADEPVFVESTQNVMQGQKRALPVDGHEDAMSGERKMRKSPDSKCNSTVVEMVGENLPSVMTKTLDTVNTSNSTTFMGTNGTFETSAQRCSQYDTDFDEATEYEHDLRKKLDDGSITVQEFLKIFGIDFVIHRPRHSVLPDNFAIADNAEDLLVEKYINRPKQRIYEDDSQELSKMVEKLKSRMWDQDKPLKTINYSFWEVVKTYTEEQFNSLGSKLKERKVYFRKKSKALSHEMKMGLYANLVQATQVRASKGMSSICNWIQSWCK</sequence>
<dbReference type="GO" id="GO:0008608">
    <property type="term" value="P:attachment of spindle microtubules to kinetochore"/>
    <property type="evidence" value="ECO:0007669"/>
    <property type="project" value="InterPro"/>
</dbReference>
<feature type="compositionally biased region" description="Basic and acidic residues" evidence="1">
    <location>
        <begin position="855"/>
        <end position="870"/>
    </location>
</feature>
<dbReference type="AlphaFoldDB" id="A0A8C9S039"/>
<reference evidence="2" key="3">
    <citation type="submission" date="2025-09" db="UniProtKB">
        <authorList>
            <consortium name="Ensembl"/>
        </authorList>
    </citation>
    <scope>IDENTIFICATION</scope>
</reference>